<evidence type="ECO:0000256" key="1">
    <source>
        <dbReference type="ARBA" id="ARBA00010815"/>
    </source>
</evidence>
<reference evidence="7 8" key="1">
    <citation type="submission" date="2020-08" db="EMBL/GenBank/DDBJ databases">
        <title>Genome sequencing of Purple Non-Sulfur Bacteria from various extreme environments.</title>
        <authorList>
            <person name="Mayer M."/>
        </authorList>
    </citation>
    <scope>NUCLEOTIDE SEQUENCE [LARGE SCALE GENOMIC DNA]</scope>
    <source>
        <strain evidence="7 8">JA135</strain>
    </source>
</reference>
<dbReference type="InterPro" id="IPR050723">
    <property type="entry name" value="CFA/CMAS"/>
</dbReference>
<dbReference type="InterPro" id="IPR029063">
    <property type="entry name" value="SAM-dependent_MTases_sf"/>
</dbReference>
<dbReference type="CDD" id="cd02440">
    <property type="entry name" value="AdoMet_MTases"/>
    <property type="match status" value="1"/>
</dbReference>
<evidence type="ECO:0000256" key="3">
    <source>
        <dbReference type="ARBA" id="ARBA00022679"/>
    </source>
</evidence>
<dbReference type="GO" id="GO:0032259">
    <property type="term" value="P:methylation"/>
    <property type="evidence" value="ECO:0007669"/>
    <property type="project" value="UniProtKB-KW"/>
</dbReference>
<dbReference type="EMBL" id="JACIGI010000001">
    <property type="protein sequence ID" value="MBB4284362.1"/>
    <property type="molecule type" value="Genomic_DNA"/>
</dbReference>
<evidence type="ECO:0000256" key="4">
    <source>
        <dbReference type="ARBA" id="ARBA00022691"/>
    </source>
</evidence>
<dbReference type="PIRSF" id="PIRSF003085">
    <property type="entry name" value="CMAS"/>
    <property type="match status" value="1"/>
</dbReference>
<evidence type="ECO:0000313" key="8">
    <source>
        <dbReference type="Proteomes" id="UP000555728"/>
    </source>
</evidence>
<keyword evidence="2 7" id="KW-0489">Methyltransferase</keyword>
<name>A0A7W6RWB2_9PROT</name>
<dbReference type="PANTHER" id="PTHR43667">
    <property type="entry name" value="CYCLOPROPANE-FATTY-ACYL-PHOSPHOLIPID SYNTHASE"/>
    <property type="match status" value="1"/>
</dbReference>
<dbReference type="InterPro" id="IPR003333">
    <property type="entry name" value="CMAS"/>
</dbReference>
<accession>A0A7W6RWB2</accession>
<keyword evidence="4" id="KW-0949">S-adenosyl-L-methionine</keyword>
<dbReference type="GO" id="GO:0008610">
    <property type="term" value="P:lipid biosynthetic process"/>
    <property type="evidence" value="ECO:0007669"/>
    <property type="project" value="InterPro"/>
</dbReference>
<dbReference type="GO" id="GO:0008825">
    <property type="term" value="F:cyclopropane-fatty-acyl-phospholipid synthase activity"/>
    <property type="evidence" value="ECO:0007669"/>
    <property type="project" value="UniProtKB-EC"/>
</dbReference>
<dbReference type="PANTHER" id="PTHR43667:SF1">
    <property type="entry name" value="CYCLOPROPANE-FATTY-ACYL-PHOSPHOLIPID SYNTHASE"/>
    <property type="match status" value="1"/>
</dbReference>
<protein>
    <submittedName>
        <fullName evidence="7">Cyclopropane-fatty-acyl-phospholipid synthase</fullName>
        <ecNumber evidence="7">2.1.1.79</ecNumber>
    </submittedName>
</protein>
<dbReference type="EC" id="2.1.1.79" evidence="7"/>
<comment type="caution">
    <text evidence="7">The sequence shown here is derived from an EMBL/GenBank/DDBJ whole genome shotgun (WGS) entry which is preliminary data.</text>
</comment>
<keyword evidence="5" id="KW-0443">Lipid metabolism</keyword>
<evidence type="ECO:0000256" key="2">
    <source>
        <dbReference type="ARBA" id="ARBA00022603"/>
    </source>
</evidence>
<dbReference type="Proteomes" id="UP000555728">
    <property type="component" value="Unassembled WGS sequence"/>
</dbReference>
<evidence type="ECO:0000256" key="5">
    <source>
        <dbReference type="ARBA" id="ARBA00023098"/>
    </source>
</evidence>
<sequence length="431" mass="49126">MILRMILQQALRDGSLTLIDHAGRRRVFGGAPFAETGTGPAPDPVTIRISDPTFGRRFLAGPELAVGEAYMDGTLTIEEGTLYDMLALMVANMHRHSRGATFFRLHWFVNWGLRWLHQHNPVGRAHKNVAHHYDLSEALYRLFLDDDMQYSCAYWPPGVTDLEVAQLAKKRHIAAKLRLSPGLRVLDIGCGWGGLALHLAREHGVRVVGVTLSQEQLRVARQRAAEAGLEDLVEFRLQDYRQVPETFDRIVSVGMFEHVGVNHYVEFFRKTRALLNPDGVFLLHTIGRAEAPGGTNAWLRKYIFPGGYTPALSELTEAVEHADWILTDLEVLRLHYAETLRHWRDRFQAQRDHVINDLYDARFYRMWEFYLAGCEAVFRFDRQVVFQAQLARSLGALPVTRDYITDDERAAEDVARRADGDWAPAPMREVG</sequence>
<dbReference type="AlphaFoldDB" id="A0A7W6RWB2"/>
<keyword evidence="3 7" id="KW-0808">Transferase</keyword>
<evidence type="ECO:0000256" key="6">
    <source>
        <dbReference type="PIRSR" id="PIRSR003085-1"/>
    </source>
</evidence>
<dbReference type="Pfam" id="PF02353">
    <property type="entry name" value="CMAS"/>
    <property type="match status" value="1"/>
</dbReference>
<comment type="similarity">
    <text evidence="1">Belongs to the CFA/CMAS family.</text>
</comment>
<dbReference type="SUPFAM" id="SSF53335">
    <property type="entry name" value="S-adenosyl-L-methionine-dependent methyltransferases"/>
    <property type="match status" value="1"/>
</dbReference>
<feature type="active site" evidence="6">
    <location>
        <position position="374"/>
    </location>
</feature>
<evidence type="ECO:0000313" key="7">
    <source>
        <dbReference type="EMBL" id="MBB4284362.1"/>
    </source>
</evidence>
<dbReference type="RefSeq" id="WP_184430843.1">
    <property type="nucleotide sequence ID" value="NZ_JACIGI010000001.1"/>
</dbReference>
<gene>
    <name evidence="7" type="ORF">GGD88_000068</name>
</gene>
<keyword evidence="8" id="KW-1185">Reference proteome</keyword>
<dbReference type="Gene3D" id="3.40.50.150">
    <property type="entry name" value="Vaccinia Virus protein VP39"/>
    <property type="match status" value="1"/>
</dbReference>
<proteinExistence type="inferred from homology"/>
<organism evidence="7 8">
    <name type="scientific">Roseospira goensis</name>
    <dbReference type="NCBI Taxonomy" id="391922"/>
    <lineage>
        <taxon>Bacteria</taxon>
        <taxon>Pseudomonadati</taxon>
        <taxon>Pseudomonadota</taxon>
        <taxon>Alphaproteobacteria</taxon>
        <taxon>Rhodospirillales</taxon>
        <taxon>Rhodospirillaceae</taxon>
        <taxon>Roseospira</taxon>
    </lineage>
</organism>